<dbReference type="PROSITE" id="PS00171">
    <property type="entry name" value="TIM_1"/>
    <property type="match status" value="1"/>
</dbReference>
<comment type="pathway">
    <text evidence="6 7">Carbohydrate degradation; glycolysis; D-glyceraldehyde 3-phosphate from glycerone phosphate: step 1/1.</text>
</comment>
<feature type="binding site" evidence="6">
    <location>
        <begin position="211"/>
        <end position="212"/>
    </location>
    <ligand>
        <name>substrate</name>
    </ligand>
</feature>
<evidence type="ECO:0000256" key="3">
    <source>
        <dbReference type="ARBA" id="ARBA00022490"/>
    </source>
</evidence>
<dbReference type="PANTHER" id="PTHR21139">
    <property type="entry name" value="TRIOSEPHOSPHATE ISOMERASE"/>
    <property type="match status" value="1"/>
</dbReference>
<dbReference type="InterPro" id="IPR000652">
    <property type="entry name" value="Triosephosphate_isomerase"/>
</dbReference>
<comment type="function">
    <text evidence="6">Involved in the gluconeogenesis. Catalyzes stereospecifically the conversion of dihydroxyacetone phosphate (DHAP) to D-glyceraldehyde-3-phosphate (G3P).</text>
</comment>
<comment type="subunit">
    <text evidence="6 7">Homodimer.</text>
</comment>
<dbReference type="InterPro" id="IPR035990">
    <property type="entry name" value="TIM_sf"/>
</dbReference>
<dbReference type="GO" id="GO:0004807">
    <property type="term" value="F:triose-phosphate isomerase activity"/>
    <property type="evidence" value="ECO:0007669"/>
    <property type="project" value="UniProtKB-UniRule"/>
</dbReference>
<dbReference type="InterPro" id="IPR013785">
    <property type="entry name" value="Aldolase_TIM"/>
</dbReference>
<dbReference type="Proteomes" id="UP000231648">
    <property type="component" value="Unassembled WGS sequence"/>
</dbReference>
<reference evidence="9" key="1">
    <citation type="submission" date="2017-09" db="EMBL/GenBank/DDBJ databases">
        <title>Depth-based differentiation of microbial function through sediment-hosted aquifers and enrichment of novel symbionts in the deep terrestrial subsurface.</title>
        <authorList>
            <person name="Probst A.J."/>
            <person name="Ladd B."/>
            <person name="Jarett J.K."/>
            <person name="Geller-Mcgrath D.E."/>
            <person name="Sieber C.M.K."/>
            <person name="Emerson J.B."/>
            <person name="Anantharaman K."/>
            <person name="Thomas B.C."/>
            <person name="Malmstrom R."/>
            <person name="Stieglmeier M."/>
            <person name="Klingl A."/>
            <person name="Woyke T."/>
            <person name="Ryan C.M."/>
            <person name="Banfield J.F."/>
        </authorList>
    </citation>
    <scope>NUCLEOTIDE SEQUENCE [LARGE SCALE GENOMIC DNA]</scope>
</reference>
<keyword evidence="3 6" id="KW-0963">Cytoplasm</keyword>
<dbReference type="InterPro" id="IPR020861">
    <property type="entry name" value="Triosephosphate_isomerase_AS"/>
</dbReference>
<protein>
    <recommendedName>
        <fullName evidence="6 7">Triosephosphate isomerase</fullName>
        <shortName evidence="6">TIM</shortName>
        <shortName evidence="6">TPI</shortName>
        <ecNumber evidence="6 7">5.3.1.1</ecNumber>
    </recommendedName>
    <alternativeName>
        <fullName evidence="6">Triose-phosphate isomerase</fullName>
    </alternativeName>
</protein>
<dbReference type="GO" id="GO:0019563">
    <property type="term" value="P:glycerol catabolic process"/>
    <property type="evidence" value="ECO:0007669"/>
    <property type="project" value="TreeGrafter"/>
</dbReference>
<evidence type="ECO:0000256" key="1">
    <source>
        <dbReference type="ARBA" id="ARBA00007422"/>
    </source>
</evidence>
<dbReference type="Gene3D" id="3.20.20.70">
    <property type="entry name" value="Aldolase class I"/>
    <property type="match status" value="1"/>
</dbReference>
<dbReference type="PANTHER" id="PTHR21139:SF42">
    <property type="entry name" value="TRIOSEPHOSPHATE ISOMERASE"/>
    <property type="match status" value="1"/>
</dbReference>
<evidence type="ECO:0000313" key="9">
    <source>
        <dbReference type="Proteomes" id="UP000231648"/>
    </source>
</evidence>
<evidence type="ECO:0000256" key="7">
    <source>
        <dbReference type="RuleBase" id="RU363013"/>
    </source>
</evidence>
<keyword evidence="2 6" id="KW-0312">Gluconeogenesis</keyword>
<feature type="active site" description="Proton acceptor" evidence="6">
    <location>
        <position position="155"/>
    </location>
</feature>
<dbReference type="SUPFAM" id="SSF51351">
    <property type="entry name" value="Triosephosphate isomerase (TIM)"/>
    <property type="match status" value="1"/>
</dbReference>
<evidence type="ECO:0000256" key="4">
    <source>
        <dbReference type="ARBA" id="ARBA00023152"/>
    </source>
</evidence>
<feature type="binding site" evidence="6">
    <location>
        <position position="191"/>
    </location>
    <ligand>
        <name>substrate</name>
    </ligand>
</feature>
<comment type="subcellular location">
    <subcellularLocation>
        <location evidence="6 7">Cytoplasm</location>
    </subcellularLocation>
</comment>
<dbReference type="UniPathway" id="UPA00109">
    <property type="reaction ID" value="UER00189"/>
</dbReference>
<dbReference type="GO" id="GO:0006096">
    <property type="term" value="P:glycolytic process"/>
    <property type="evidence" value="ECO:0007669"/>
    <property type="project" value="UniProtKB-UniRule"/>
</dbReference>
<evidence type="ECO:0000256" key="6">
    <source>
        <dbReference type="HAMAP-Rule" id="MF_00147"/>
    </source>
</evidence>
<feature type="active site" description="Electrophile" evidence="6">
    <location>
        <position position="87"/>
    </location>
</feature>
<dbReference type="Pfam" id="PF00121">
    <property type="entry name" value="TIM"/>
    <property type="match status" value="1"/>
</dbReference>
<accession>A0A2M8KCF7</accession>
<proteinExistence type="inferred from homology"/>
<sequence length="227" mass="25405">MKPLIIANWKCNPTNLIEAKKLFNKVRSLDVVICPPFVYLNTRYKIQDTKYKLGAQNCHYEQSGTYTGEISPKMLEDLGLKYVIIGHSERRIHFKETDEMINKKLKAALKAGLKPILCIGEKKGENAKKIISGQLKKDLKGISKKDLSKIIIAYEPVWAIGTGDFCKPDKAKKALDFIKQKINTRILYGGSVNSKISKSYIKVGFNGLLVGGASLDAQEFIKIVKNA</sequence>
<dbReference type="GO" id="GO:0006094">
    <property type="term" value="P:gluconeogenesis"/>
    <property type="evidence" value="ECO:0007669"/>
    <property type="project" value="UniProtKB-UniRule"/>
</dbReference>
<organism evidence="8 9">
    <name type="scientific">Candidatus Portnoybacteria bacterium CG10_big_fil_rev_8_21_14_0_10_38_18</name>
    <dbReference type="NCBI Taxonomy" id="1974813"/>
    <lineage>
        <taxon>Bacteria</taxon>
        <taxon>Candidatus Portnoyibacteriota</taxon>
    </lineage>
</organism>
<feature type="binding site" evidence="6">
    <location>
        <position position="161"/>
    </location>
    <ligand>
        <name>substrate</name>
    </ligand>
</feature>
<dbReference type="AlphaFoldDB" id="A0A2M8KCF7"/>
<dbReference type="NCBIfam" id="TIGR00419">
    <property type="entry name" value="tim"/>
    <property type="match status" value="1"/>
</dbReference>
<dbReference type="UniPathway" id="UPA00138"/>
<dbReference type="CDD" id="cd00311">
    <property type="entry name" value="TIM"/>
    <property type="match status" value="1"/>
</dbReference>
<comment type="caution">
    <text evidence="8">The sequence shown here is derived from an EMBL/GenBank/DDBJ whole genome shotgun (WGS) entry which is preliminary data.</text>
</comment>
<keyword evidence="5 6" id="KW-0413">Isomerase</keyword>
<evidence type="ECO:0000256" key="2">
    <source>
        <dbReference type="ARBA" id="ARBA00022432"/>
    </source>
</evidence>
<dbReference type="EC" id="5.3.1.1" evidence="6 7"/>
<dbReference type="InterPro" id="IPR022896">
    <property type="entry name" value="TrioseP_Isoase_bac/euk"/>
</dbReference>
<dbReference type="EMBL" id="PFDX01000012">
    <property type="protein sequence ID" value="PJE57584.1"/>
    <property type="molecule type" value="Genomic_DNA"/>
</dbReference>
<dbReference type="GO" id="GO:0046166">
    <property type="term" value="P:glyceraldehyde-3-phosphate biosynthetic process"/>
    <property type="evidence" value="ECO:0007669"/>
    <property type="project" value="TreeGrafter"/>
</dbReference>
<dbReference type="GO" id="GO:0005829">
    <property type="term" value="C:cytosol"/>
    <property type="evidence" value="ECO:0007669"/>
    <property type="project" value="TreeGrafter"/>
</dbReference>
<evidence type="ECO:0000313" key="8">
    <source>
        <dbReference type="EMBL" id="PJE57584.1"/>
    </source>
</evidence>
<name>A0A2M8KCF7_9BACT</name>
<dbReference type="HAMAP" id="MF_00147_B">
    <property type="entry name" value="TIM_B"/>
    <property type="match status" value="1"/>
</dbReference>
<feature type="binding site" evidence="6">
    <location>
        <begin position="8"/>
        <end position="10"/>
    </location>
    <ligand>
        <name>substrate</name>
    </ligand>
</feature>
<keyword evidence="4 6" id="KW-0324">Glycolysis</keyword>
<gene>
    <name evidence="6" type="primary">tpiA</name>
    <name evidence="8" type="ORF">COU82_01020</name>
</gene>
<dbReference type="PROSITE" id="PS51440">
    <property type="entry name" value="TIM_2"/>
    <property type="match status" value="1"/>
</dbReference>
<evidence type="ECO:0000256" key="5">
    <source>
        <dbReference type="ARBA" id="ARBA00023235"/>
    </source>
</evidence>
<comment type="similarity">
    <text evidence="1 6 7">Belongs to the triosephosphate isomerase family.</text>
</comment>
<comment type="catalytic activity">
    <reaction evidence="6 7">
        <text>D-glyceraldehyde 3-phosphate = dihydroxyacetone phosphate</text>
        <dbReference type="Rhea" id="RHEA:18585"/>
        <dbReference type="ChEBI" id="CHEBI:57642"/>
        <dbReference type="ChEBI" id="CHEBI:59776"/>
        <dbReference type="EC" id="5.3.1.1"/>
    </reaction>
</comment>
<comment type="pathway">
    <text evidence="6 7">Carbohydrate biosynthesis; gluconeogenesis.</text>
</comment>